<evidence type="ECO:0000313" key="2">
    <source>
        <dbReference type="EMBL" id="TQW00818.1"/>
    </source>
</evidence>
<gene>
    <name evidence="2" type="ORF">IF1G_00749</name>
</gene>
<feature type="chain" id="PRO_5021785614" description="Extracellular membrane protein CFEM domain-containing protein" evidence="1">
    <location>
        <begin position="18"/>
        <end position="119"/>
    </location>
</feature>
<proteinExistence type="predicted"/>
<protein>
    <recommendedName>
        <fullName evidence="4">Extracellular membrane protein CFEM domain-containing protein</fullName>
    </recommendedName>
</protein>
<evidence type="ECO:0000256" key="1">
    <source>
        <dbReference type="SAM" id="SignalP"/>
    </source>
</evidence>
<sequence length="119" mass="12822">MKAAAILFSALAAVAVASPFNLTSLRKNDTAPAAANGTTPITLTLPYCIRNCNLDESIKNSTTGRFISDALFRCRSRQGIARLARYCVATNLCGGHSFWDKVAPGYDKICYINTSTPDQ</sequence>
<reference evidence="2 3" key="1">
    <citation type="journal article" date="2019" name="Appl. Microbiol. Biotechnol.">
        <title>Genome sequence of Isaria javanica and comparative genome analysis insights into family S53 peptidase evolution in fungal entomopathogens.</title>
        <authorList>
            <person name="Lin R."/>
            <person name="Zhang X."/>
            <person name="Xin B."/>
            <person name="Zou M."/>
            <person name="Gao Y."/>
            <person name="Qin F."/>
            <person name="Hu Q."/>
            <person name="Xie B."/>
            <person name="Cheng X."/>
        </authorList>
    </citation>
    <scope>NUCLEOTIDE SEQUENCE [LARGE SCALE GENOMIC DNA]</scope>
    <source>
        <strain evidence="2 3">IJ1G</strain>
    </source>
</reference>
<comment type="caution">
    <text evidence="2">The sequence shown here is derived from an EMBL/GenBank/DDBJ whole genome shotgun (WGS) entry which is preliminary data.</text>
</comment>
<accession>A0A545WDS7</accession>
<dbReference type="EMBL" id="SPUK01000001">
    <property type="protein sequence ID" value="TQW00818.1"/>
    <property type="molecule type" value="Genomic_DNA"/>
</dbReference>
<organism evidence="2 3">
    <name type="scientific">Cordyceps javanica</name>
    <dbReference type="NCBI Taxonomy" id="43265"/>
    <lineage>
        <taxon>Eukaryota</taxon>
        <taxon>Fungi</taxon>
        <taxon>Dikarya</taxon>
        <taxon>Ascomycota</taxon>
        <taxon>Pezizomycotina</taxon>
        <taxon>Sordariomycetes</taxon>
        <taxon>Hypocreomycetidae</taxon>
        <taxon>Hypocreales</taxon>
        <taxon>Cordycipitaceae</taxon>
        <taxon>Cordyceps</taxon>
    </lineage>
</organism>
<dbReference type="Proteomes" id="UP000315783">
    <property type="component" value="Unassembled WGS sequence"/>
</dbReference>
<dbReference type="AlphaFoldDB" id="A0A545WDS7"/>
<evidence type="ECO:0008006" key="4">
    <source>
        <dbReference type="Google" id="ProtNLM"/>
    </source>
</evidence>
<evidence type="ECO:0000313" key="3">
    <source>
        <dbReference type="Proteomes" id="UP000315783"/>
    </source>
</evidence>
<name>A0A545WDS7_9HYPO</name>
<keyword evidence="3" id="KW-1185">Reference proteome</keyword>
<keyword evidence="1" id="KW-0732">Signal</keyword>
<feature type="signal peptide" evidence="1">
    <location>
        <begin position="1"/>
        <end position="17"/>
    </location>
</feature>